<evidence type="ECO:0000313" key="2">
    <source>
        <dbReference type="EMBL" id="MFC4495805.1"/>
    </source>
</evidence>
<dbReference type="InterPro" id="IPR046537">
    <property type="entry name" value="DUF6602"/>
</dbReference>
<evidence type="ECO:0000313" key="3">
    <source>
        <dbReference type="Proteomes" id="UP001595997"/>
    </source>
</evidence>
<organism evidence="2 3">
    <name type="scientific">Streptomyces ovatisporus</name>
    <dbReference type="NCBI Taxonomy" id="1128682"/>
    <lineage>
        <taxon>Bacteria</taxon>
        <taxon>Bacillati</taxon>
        <taxon>Actinomycetota</taxon>
        <taxon>Actinomycetes</taxon>
        <taxon>Kitasatosporales</taxon>
        <taxon>Streptomycetaceae</taxon>
        <taxon>Streptomyces</taxon>
    </lineage>
</organism>
<comment type="caution">
    <text evidence="2">The sequence shown here is derived from an EMBL/GenBank/DDBJ whole genome shotgun (WGS) entry which is preliminary data.</text>
</comment>
<feature type="domain" description="DUF6602" evidence="1">
    <location>
        <begin position="27"/>
        <end position="126"/>
    </location>
</feature>
<dbReference type="Proteomes" id="UP001595997">
    <property type="component" value="Unassembled WGS sequence"/>
</dbReference>
<dbReference type="Pfam" id="PF20247">
    <property type="entry name" value="DUF6602"/>
    <property type="match status" value="1"/>
</dbReference>
<sequence>MSKIVEEYWSGVARRLQEEVNTFNRLIGHSGEQGKENELSLVRLMENLLPSAIGTGSGMIIDSTGNYSRQMDIIIYDAANQPTIMAQTNQTIFPIESVLLAIEVKTTLTEDELEDCIEKSESIKRLQPCGDRECPPLLVLAYHAEGTPPTVAKHVRKHDNARLPELICVVEPGIMAGNAVLLDPAAEQGYSIGVVGLHSTSDSEDRIPGEWQKPTASERARVLRKGSTFPVARLSGKQEDRIVGEPGRALLIFCAAIMDILSSTRTVPTSILRHYLQFPAREMAELPQPS</sequence>
<name>A0ABV9A7K8_9ACTN</name>
<gene>
    <name evidence="2" type="ORF">ACFPA8_16885</name>
</gene>
<dbReference type="RefSeq" id="WP_386449199.1">
    <property type="nucleotide sequence ID" value="NZ_JBHSFH010000007.1"/>
</dbReference>
<proteinExistence type="predicted"/>
<accession>A0ABV9A7K8</accession>
<evidence type="ECO:0000259" key="1">
    <source>
        <dbReference type="Pfam" id="PF20247"/>
    </source>
</evidence>
<dbReference type="EMBL" id="JBHSFH010000007">
    <property type="protein sequence ID" value="MFC4495805.1"/>
    <property type="molecule type" value="Genomic_DNA"/>
</dbReference>
<protein>
    <submittedName>
        <fullName evidence="2">DUF6602 domain-containing protein</fullName>
    </submittedName>
</protein>
<keyword evidence="3" id="KW-1185">Reference proteome</keyword>
<dbReference type="CDD" id="cd21173">
    <property type="entry name" value="NucC-like"/>
    <property type="match status" value="1"/>
</dbReference>
<reference evidence="3" key="1">
    <citation type="journal article" date="2019" name="Int. J. Syst. Evol. Microbiol.">
        <title>The Global Catalogue of Microorganisms (GCM) 10K type strain sequencing project: providing services to taxonomists for standard genome sequencing and annotation.</title>
        <authorList>
            <consortium name="The Broad Institute Genomics Platform"/>
            <consortium name="The Broad Institute Genome Sequencing Center for Infectious Disease"/>
            <person name="Wu L."/>
            <person name="Ma J."/>
        </authorList>
    </citation>
    <scope>NUCLEOTIDE SEQUENCE [LARGE SCALE GENOMIC DNA]</scope>
    <source>
        <strain evidence="3">CGMCC 4.7357</strain>
    </source>
</reference>